<comment type="caution">
    <text evidence="1">The sequence shown here is derived from an EMBL/GenBank/DDBJ whole genome shotgun (WGS) entry which is preliminary data.</text>
</comment>
<gene>
    <name evidence="1" type="ORF">J7T18_00435</name>
</gene>
<proteinExistence type="predicted"/>
<organism evidence="1 2">
    <name type="scientific">Providencia huaxiensis</name>
    <dbReference type="NCBI Taxonomy" id="2027290"/>
    <lineage>
        <taxon>Bacteria</taxon>
        <taxon>Pseudomonadati</taxon>
        <taxon>Pseudomonadota</taxon>
        <taxon>Gammaproteobacteria</taxon>
        <taxon>Enterobacterales</taxon>
        <taxon>Morganellaceae</taxon>
        <taxon>Providencia</taxon>
    </lineage>
</organism>
<name>A0A8I2DAB7_9GAMM</name>
<sequence>MTLTDPVLAPLPPDSDGKTLLYSQAILWIPSLLATIDKANQQLEAIQEIER</sequence>
<protein>
    <submittedName>
        <fullName evidence="1">Uncharacterized protein</fullName>
    </submittedName>
</protein>
<reference evidence="1" key="1">
    <citation type="submission" date="2021-03" db="EMBL/GenBank/DDBJ databases">
        <authorList>
            <person name="Stanton E."/>
        </authorList>
    </citation>
    <scope>NUCLEOTIDE SEQUENCE</scope>
    <source>
        <strain evidence="1">2020EL-00113</strain>
    </source>
</reference>
<evidence type="ECO:0000313" key="2">
    <source>
        <dbReference type="Proteomes" id="UP000674270"/>
    </source>
</evidence>
<accession>A0A8I2DAB7</accession>
<dbReference type="AlphaFoldDB" id="A0A8I2DAB7"/>
<dbReference type="Proteomes" id="UP000674270">
    <property type="component" value="Unassembled WGS sequence"/>
</dbReference>
<dbReference type="EMBL" id="JAGKLY010000001">
    <property type="protein sequence ID" value="MBQ0266766.1"/>
    <property type="molecule type" value="Genomic_DNA"/>
</dbReference>
<evidence type="ECO:0000313" key="1">
    <source>
        <dbReference type="EMBL" id="MBQ0266766.1"/>
    </source>
</evidence>